<reference evidence="1" key="1">
    <citation type="submission" date="2014-05" db="EMBL/GenBank/DDBJ databases">
        <authorList>
            <person name="Chronopoulou M."/>
        </authorList>
    </citation>
    <scope>NUCLEOTIDE SEQUENCE</scope>
    <source>
        <tissue evidence="1">Whole organism</tissue>
    </source>
</reference>
<sequence>MKPLPLHLKGNFSFSTENLALSRSD</sequence>
<evidence type="ECO:0000313" key="1">
    <source>
        <dbReference type="EMBL" id="CDW45059.1"/>
    </source>
</evidence>
<proteinExistence type="predicted"/>
<dbReference type="EMBL" id="HACA01027698">
    <property type="protein sequence ID" value="CDW45059.1"/>
    <property type="molecule type" value="Transcribed_RNA"/>
</dbReference>
<name>A0A0K2V3I5_LEPSM</name>
<dbReference type="AlphaFoldDB" id="A0A0K2V3I5"/>
<protein>
    <submittedName>
        <fullName evidence="1">Uncharacterized protein</fullName>
    </submittedName>
</protein>
<organism evidence="1">
    <name type="scientific">Lepeophtheirus salmonis</name>
    <name type="common">Salmon louse</name>
    <name type="synonym">Caligus salmonis</name>
    <dbReference type="NCBI Taxonomy" id="72036"/>
    <lineage>
        <taxon>Eukaryota</taxon>
        <taxon>Metazoa</taxon>
        <taxon>Ecdysozoa</taxon>
        <taxon>Arthropoda</taxon>
        <taxon>Crustacea</taxon>
        <taxon>Multicrustacea</taxon>
        <taxon>Hexanauplia</taxon>
        <taxon>Copepoda</taxon>
        <taxon>Siphonostomatoida</taxon>
        <taxon>Caligidae</taxon>
        <taxon>Lepeophtheirus</taxon>
    </lineage>
</organism>
<accession>A0A0K2V3I5</accession>